<gene>
    <name evidence="1" type="ORF">SAMN05444274_104215</name>
</gene>
<evidence type="ECO:0008006" key="3">
    <source>
        <dbReference type="Google" id="ProtNLM"/>
    </source>
</evidence>
<name>A0A1M5A773_9BACT</name>
<evidence type="ECO:0000313" key="1">
    <source>
        <dbReference type="EMBL" id="SHF26153.1"/>
    </source>
</evidence>
<accession>A0A1M5A773</accession>
<evidence type="ECO:0000313" key="2">
    <source>
        <dbReference type="Proteomes" id="UP000184164"/>
    </source>
</evidence>
<sequence>MYMRKLIFYIINSSFTKGILIPYACSNKKVLNEIKPQIMVSEFSYKNASFHQCHALTIIETGNELLVSGFGGAKENNFGNCIYVSEKKEGKWSTQYLLPMG</sequence>
<dbReference type="STRING" id="1484053.SAMN05444274_104215"/>
<keyword evidence="2" id="KW-1185">Reference proteome</keyword>
<dbReference type="Proteomes" id="UP000184164">
    <property type="component" value="Unassembled WGS sequence"/>
</dbReference>
<dbReference type="EMBL" id="FQUM01000004">
    <property type="protein sequence ID" value="SHF26153.1"/>
    <property type="molecule type" value="Genomic_DNA"/>
</dbReference>
<reference evidence="2" key="1">
    <citation type="submission" date="2016-11" db="EMBL/GenBank/DDBJ databases">
        <authorList>
            <person name="Varghese N."/>
            <person name="Submissions S."/>
        </authorList>
    </citation>
    <scope>NUCLEOTIDE SEQUENCE [LARGE SCALE GENOMIC DNA]</scope>
    <source>
        <strain evidence="2">DSM 26910</strain>
    </source>
</reference>
<proteinExistence type="predicted"/>
<dbReference type="AlphaFoldDB" id="A0A1M5A773"/>
<protein>
    <recommendedName>
        <fullName evidence="3">Kelch motif-containing protein</fullName>
    </recommendedName>
</protein>
<organism evidence="1 2">
    <name type="scientific">Mariniphaga anaerophila</name>
    <dbReference type="NCBI Taxonomy" id="1484053"/>
    <lineage>
        <taxon>Bacteria</taxon>
        <taxon>Pseudomonadati</taxon>
        <taxon>Bacteroidota</taxon>
        <taxon>Bacteroidia</taxon>
        <taxon>Marinilabiliales</taxon>
        <taxon>Prolixibacteraceae</taxon>
        <taxon>Mariniphaga</taxon>
    </lineage>
</organism>